<reference evidence="2" key="1">
    <citation type="journal article" date="2011" name="PLoS Genet.">
        <title>Genomic analysis of the necrotrophic fungal pathogens Sclerotinia sclerotiorum and Botrytis cinerea.</title>
        <authorList>
            <person name="Amselem J."/>
            <person name="Cuomo C.A."/>
            <person name="van Kan J.A."/>
            <person name="Viaud M."/>
            <person name="Benito E.P."/>
            <person name="Couloux A."/>
            <person name="Coutinho P.M."/>
            <person name="de Vries R.P."/>
            <person name="Dyer P.S."/>
            <person name="Fillinger S."/>
            <person name="Fournier E."/>
            <person name="Gout L."/>
            <person name="Hahn M."/>
            <person name="Kohn L."/>
            <person name="Lapalu N."/>
            <person name="Plummer K.M."/>
            <person name="Pradier J.M."/>
            <person name="Quevillon E."/>
            <person name="Sharon A."/>
            <person name="Simon A."/>
            <person name="ten Have A."/>
            <person name="Tudzynski B."/>
            <person name="Tudzynski P."/>
            <person name="Wincker P."/>
            <person name="Andrew M."/>
            <person name="Anthouard V."/>
            <person name="Beever R.E."/>
            <person name="Beffa R."/>
            <person name="Benoit I."/>
            <person name="Bouzid O."/>
            <person name="Brault B."/>
            <person name="Chen Z."/>
            <person name="Choquer M."/>
            <person name="Collemare J."/>
            <person name="Cotton P."/>
            <person name="Danchin E.G."/>
            <person name="Da Silva C."/>
            <person name="Gautier A."/>
            <person name="Giraud C."/>
            <person name="Giraud T."/>
            <person name="Gonzalez C."/>
            <person name="Grossetete S."/>
            <person name="Guldener U."/>
            <person name="Henrissat B."/>
            <person name="Howlett B.J."/>
            <person name="Kodira C."/>
            <person name="Kretschmer M."/>
            <person name="Lappartient A."/>
            <person name="Leroch M."/>
            <person name="Levis C."/>
            <person name="Mauceli E."/>
            <person name="Neuveglise C."/>
            <person name="Oeser B."/>
            <person name="Pearson M."/>
            <person name="Poulain J."/>
            <person name="Poussereau N."/>
            <person name="Quesneville H."/>
            <person name="Rascle C."/>
            <person name="Schumacher J."/>
            <person name="Segurens B."/>
            <person name="Sexton A."/>
            <person name="Silva E."/>
            <person name="Sirven C."/>
            <person name="Soanes D.M."/>
            <person name="Talbot N.J."/>
            <person name="Templeton M."/>
            <person name="Yandava C."/>
            <person name="Yarden O."/>
            <person name="Zeng Q."/>
            <person name="Rollins J.A."/>
            <person name="Lebrun M.H."/>
            <person name="Dickman M."/>
        </authorList>
    </citation>
    <scope>NUCLEOTIDE SEQUENCE [LARGE SCALE GENOMIC DNA]</scope>
    <source>
        <strain evidence="2">T4</strain>
    </source>
</reference>
<dbReference type="STRING" id="999810.G2Y0D1"/>
<organism evidence="1 2">
    <name type="scientific">Botryotinia fuckeliana (strain T4)</name>
    <name type="common">Noble rot fungus</name>
    <name type="synonym">Botrytis cinerea</name>
    <dbReference type="NCBI Taxonomy" id="999810"/>
    <lineage>
        <taxon>Eukaryota</taxon>
        <taxon>Fungi</taxon>
        <taxon>Dikarya</taxon>
        <taxon>Ascomycota</taxon>
        <taxon>Pezizomycotina</taxon>
        <taxon>Leotiomycetes</taxon>
        <taxon>Helotiales</taxon>
        <taxon>Sclerotiniaceae</taxon>
        <taxon>Botrytis</taxon>
    </lineage>
</organism>
<sequence>MAFPLQTQVLVDGQWVTRTVDTHTLLQRYNQMDDREVDHTMETIRPPVHGVLTQTIVPSPLVHWILPIRIRGQEYNDVAYIG</sequence>
<name>G2Y0D1_BOTF4</name>
<dbReference type="EMBL" id="FQ790281">
    <property type="protein sequence ID" value="CCD46096.1"/>
    <property type="molecule type" value="Genomic_DNA"/>
</dbReference>
<proteinExistence type="predicted"/>
<evidence type="ECO:0000313" key="2">
    <source>
        <dbReference type="Proteomes" id="UP000008177"/>
    </source>
</evidence>
<accession>G2Y0D1</accession>
<gene>
    <name evidence="1" type="ORF">BofuT4_uP116460.1</name>
</gene>
<evidence type="ECO:0000313" key="1">
    <source>
        <dbReference type="EMBL" id="CCD46096.1"/>
    </source>
</evidence>
<dbReference type="Proteomes" id="UP000008177">
    <property type="component" value="Unplaced contigs"/>
</dbReference>
<dbReference type="AlphaFoldDB" id="G2Y0D1"/>
<dbReference type="InParanoid" id="G2Y0D1"/>
<protein>
    <submittedName>
        <fullName evidence="1">Uncharacterized protein</fullName>
    </submittedName>
</protein>
<dbReference type="HOGENOM" id="CLU_2558026_0_0_1"/>